<protein>
    <submittedName>
        <fullName evidence="5">Uncharacterized protein</fullName>
    </submittedName>
</protein>
<evidence type="ECO:0000259" key="3">
    <source>
        <dbReference type="Pfam" id="PF04504"/>
    </source>
</evidence>
<feature type="compositionally biased region" description="Polar residues" evidence="2">
    <location>
        <begin position="246"/>
        <end position="267"/>
    </location>
</feature>
<organism evidence="5 6">
    <name type="scientific">Mikania micrantha</name>
    <name type="common">bitter vine</name>
    <dbReference type="NCBI Taxonomy" id="192012"/>
    <lineage>
        <taxon>Eukaryota</taxon>
        <taxon>Viridiplantae</taxon>
        <taxon>Streptophyta</taxon>
        <taxon>Embryophyta</taxon>
        <taxon>Tracheophyta</taxon>
        <taxon>Spermatophyta</taxon>
        <taxon>Magnoliopsida</taxon>
        <taxon>eudicotyledons</taxon>
        <taxon>Gunneridae</taxon>
        <taxon>Pentapetalae</taxon>
        <taxon>asterids</taxon>
        <taxon>campanulids</taxon>
        <taxon>Asterales</taxon>
        <taxon>Asteraceae</taxon>
        <taxon>Asteroideae</taxon>
        <taxon>Heliantheae alliance</taxon>
        <taxon>Eupatorieae</taxon>
        <taxon>Mikania</taxon>
    </lineage>
</organism>
<dbReference type="InterPro" id="IPR007592">
    <property type="entry name" value="GEBP"/>
</dbReference>
<evidence type="ECO:0000256" key="2">
    <source>
        <dbReference type="SAM" id="MobiDB-lite"/>
    </source>
</evidence>
<dbReference type="Pfam" id="PF22757">
    <property type="entry name" value="GeBP-like_C"/>
    <property type="match status" value="1"/>
</dbReference>
<dbReference type="GO" id="GO:0005634">
    <property type="term" value="C:nucleus"/>
    <property type="evidence" value="ECO:0007669"/>
    <property type="project" value="TreeGrafter"/>
</dbReference>
<proteinExistence type="inferred from homology"/>
<feature type="compositionally biased region" description="Low complexity" evidence="2">
    <location>
        <begin position="50"/>
        <end position="61"/>
    </location>
</feature>
<sequence>MAYDDDQKPIYSSSSEDEEASGSEDEQTSGSESEQEASDSTSDDKPPKKPLISPPKSAIKPQDPDLCSSESEESGSGTDSDLPVQKPAVEIKIKPIVSKPVEREELKSAASPASKRLLISPVANEKDPKKAKKNAVTTDDDSKKQLFQRLWSEDDEIVILKGMIDYKAENGENLIADMGAFHEFIKKSLHVDVSRAQLVDKIRRLKKKFVNNVSREKNGKDRSFSKSHEQKGYELSKLIWGGGSHSGVTESKKNMSQKNGNAASTSGGTTANLVKLNGLDDKEGLVTVLEKKMDISRFVRYGGLDECPVLTEEIVRAGMDLVEGSKRVELEERWRSLKKQELELYLKKMDLIKEQALVVLEAVNSSGN</sequence>
<dbReference type="OrthoDB" id="661680at2759"/>
<feature type="region of interest" description="Disordered" evidence="2">
    <location>
        <begin position="244"/>
        <end position="267"/>
    </location>
</feature>
<dbReference type="InterPro" id="IPR053932">
    <property type="entry name" value="GeBP-like_DBD"/>
</dbReference>
<feature type="region of interest" description="Disordered" evidence="2">
    <location>
        <begin position="1"/>
        <end position="92"/>
    </location>
</feature>
<name>A0A5N6P0A1_9ASTR</name>
<gene>
    <name evidence="5" type="ORF">E3N88_13912</name>
</gene>
<evidence type="ECO:0000313" key="5">
    <source>
        <dbReference type="EMBL" id="KAD5802552.1"/>
    </source>
</evidence>
<dbReference type="Pfam" id="PF04504">
    <property type="entry name" value="GeBP-like_DBD"/>
    <property type="match status" value="1"/>
</dbReference>
<evidence type="ECO:0000259" key="4">
    <source>
        <dbReference type="Pfam" id="PF22757"/>
    </source>
</evidence>
<dbReference type="PANTHER" id="PTHR31662:SF90">
    <property type="entry name" value="DNA-BINDING STOREKEEPER PROTEIN-RELATED TRANSCRIPTIONAL REGULATOR-RELATED"/>
    <property type="match status" value="1"/>
</dbReference>
<feature type="domain" description="Glabrous enhancer-binding protein-like C-terminal" evidence="4">
    <location>
        <begin position="311"/>
        <end position="354"/>
    </location>
</feature>
<dbReference type="AlphaFoldDB" id="A0A5N6P0A1"/>
<dbReference type="EMBL" id="SZYD01000007">
    <property type="protein sequence ID" value="KAD5802552.1"/>
    <property type="molecule type" value="Genomic_DNA"/>
</dbReference>
<feature type="domain" description="Glabrous enhancer-binding protein-like DBD" evidence="3">
    <location>
        <begin position="147"/>
        <end position="241"/>
    </location>
</feature>
<evidence type="ECO:0000313" key="6">
    <source>
        <dbReference type="Proteomes" id="UP000326396"/>
    </source>
</evidence>
<comment type="caution">
    <text evidence="5">The sequence shown here is derived from an EMBL/GenBank/DDBJ whole genome shotgun (WGS) entry which is preliminary data.</text>
</comment>
<accession>A0A5N6P0A1</accession>
<dbReference type="Proteomes" id="UP000326396">
    <property type="component" value="Linkage Group LG15"/>
</dbReference>
<dbReference type="PANTHER" id="PTHR31662">
    <property type="entry name" value="BNAANNG10740D PROTEIN-RELATED"/>
    <property type="match status" value="1"/>
</dbReference>
<dbReference type="InterPro" id="IPR053933">
    <property type="entry name" value="GeBP-like_C"/>
</dbReference>
<reference evidence="5 6" key="1">
    <citation type="submission" date="2019-05" db="EMBL/GenBank/DDBJ databases">
        <title>Mikania micrantha, genome provides insights into the molecular mechanism of rapid growth.</title>
        <authorList>
            <person name="Liu B."/>
        </authorList>
    </citation>
    <scope>NUCLEOTIDE SEQUENCE [LARGE SCALE GENOMIC DNA]</scope>
    <source>
        <strain evidence="5">NLD-2019</strain>
        <tissue evidence="5">Leaf</tissue>
    </source>
</reference>
<feature type="compositionally biased region" description="Acidic residues" evidence="2">
    <location>
        <begin position="15"/>
        <end position="37"/>
    </location>
</feature>
<dbReference type="GO" id="GO:0006355">
    <property type="term" value="P:regulation of DNA-templated transcription"/>
    <property type="evidence" value="ECO:0007669"/>
    <property type="project" value="InterPro"/>
</dbReference>
<keyword evidence="6" id="KW-1185">Reference proteome</keyword>
<feature type="region of interest" description="Disordered" evidence="2">
    <location>
        <begin position="117"/>
        <end position="137"/>
    </location>
</feature>
<evidence type="ECO:0000256" key="1">
    <source>
        <dbReference type="ARBA" id="ARBA00010820"/>
    </source>
</evidence>
<comment type="similarity">
    <text evidence="1">Belongs to the GeBP family.</text>
</comment>